<protein>
    <recommendedName>
        <fullName evidence="4">PRC-barrel domain-containing protein</fullName>
    </recommendedName>
</protein>
<organism evidence="2 3">
    <name type="scientific">Chenopodium quinoa</name>
    <name type="common">Quinoa</name>
    <dbReference type="NCBI Taxonomy" id="63459"/>
    <lineage>
        <taxon>Eukaryota</taxon>
        <taxon>Viridiplantae</taxon>
        <taxon>Streptophyta</taxon>
        <taxon>Embryophyta</taxon>
        <taxon>Tracheophyta</taxon>
        <taxon>Spermatophyta</taxon>
        <taxon>Magnoliopsida</taxon>
        <taxon>eudicotyledons</taxon>
        <taxon>Gunneridae</taxon>
        <taxon>Pentapetalae</taxon>
        <taxon>Caryophyllales</taxon>
        <taxon>Chenopodiaceae</taxon>
        <taxon>Chenopodioideae</taxon>
        <taxon>Atripliceae</taxon>
        <taxon>Chenopodium</taxon>
    </lineage>
</organism>
<gene>
    <name evidence="2" type="primary">LOC110690722</name>
</gene>
<dbReference type="EnsemblPlants" id="AUR62029781-RA">
    <property type="protein sequence ID" value="AUR62029781-RA:cds"/>
    <property type="gene ID" value="AUR62029781"/>
</dbReference>
<accession>A0A803MI33</accession>
<dbReference type="InterPro" id="IPR011033">
    <property type="entry name" value="PRC_barrel-like_sf"/>
</dbReference>
<dbReference type="Gene3D" id="2.30.30.240">
    <property type="entry name" value="PRC-barrel domain"/>
    <property type="match status" value="1"/>
</dbReference>
<dbReference type="SUPFAM" id="SSF50346">
    <property type="entry name" value="PRC-barrel domain"/>
    <property type="match status" value="1"/>
</dbReference>
<dbReference type="Proteomes" id="UP000596660">
    <property type="component" value="Unplaced"/>
</dbReference>
<dbReference type="Gramene" id="AUR62029781-RA">
    <property type="protein sequence ID" value="AUR62029781-RA:cds"/>
    <property type="gene ID" value="AUR62029781"/>
</dbReference>
<dbReference type="OMA" id="IGIESAC"/>
<feature type="compositionally biased region" description="Basic residues" evidence="1">
    <location>
        <begin position="403"/>
        <end position="414"/>
    </location>
</feature>
<dbReference type="RefSeq" id="XP_021723288.1">
    <property type="nucleotide sequence ID" value="XM_021867596.1"/>
</dbReference>
<dbReference type="AlphaFoldDB" id="A0A803MI33"/>
<reference evidence="2" key="2">
    <citation type="submission" date="2021-03" db="UniProtKB">
        <authorList>
            <consortium name="EnsemblPlants"/>
        </authorList>
    </citation>
    <scope>IDENTIFICATION</scope>
</reference>
<evidence type="ECO:0008006" key="4">
    <source>
        <dbReference type="Google" id="ProtNLM"/>
    </source>
</evidence>
<dbReference type="PANTHER" id="PTHR36740">
    <property type="entry name" value="PRC DOMAIN-CONTAINING PROTEIN"/>
    <property type="match status" value="1"/>
</dbReference>
<keyword evidence="3" id="KW-1185">Reference proteome</keyword>
<evidence type="ECO:0000313" key="2">
    <source>
        <dbReference type="EnsemblPlants" id="AUR62029781-RA:cds"/>
    </source>
</evidence>
<dbReference type="RefSeq" id="XP_021723287.1">
    <property type="nucleotide sequence ID" value="XM_021867595.1"/>
</dbReference>
<reference evidence="2" key="1">
    <citation type="journal article" date="2017" name="Nature">
        <title>The genome of Chenopodium quinoa.</title>
        <authorList>
            <person name="Jarvis D.E."/>
            <person name="Ho Y.S."/>
            <person name="Lightfoot D.J."/>
            <person name="Schmoeckel S.M."/>
            <person name="Li B."/>
            <person name="Borm T.J.A."/>
            <person name="Ohyanagi H."/>
            <person name="Mineta K."/>
            <person name="Michell C.T."/>
            <person name="Saber N."/>
            <person name="Kharbatia N.M."/>
            <person name="Rupper R.R."/>
            <person name="Sharp A.R."/>
            <person name="Dally N."/>
            <person name="Boughton B.A."/>
            <person name="Woo Y.H."/>
            <person name="Gao G."/>
            <person name="Schijlen E.G.W.M."/>
            <person name="Guo X."/>
            <person name="Momin A.A."/>
            <person name="Negrao S."/>
            <person name="Al-Babili S."/>
            <person name="Gehring C."/>
            <person name="Roessner U."/>
            <person name="Jung C."/>
            <person name="Murphy K."/>
            <person name="Arold S.T."/>
            <person name="Gojobori T."/>
            <person name="van der Linden C.G."/>
            <person name="van Loo E.N."/>
            <person name="Jellen E.N."/>
            <person name="Maughan P.J."/>
            <person name="Tester M."/>
        </authorList>
    </citation>
    <scope>NUCLEOTIDE SEQUENCE [LARGE SCALE GENOMIC DNA]</scope>
    <source>
        <strain evidence="2">cv. PI 614886</strain>
    </source>
</reference>
<sequence length="432" mass="48475">MCDCVQSAAIIANRFSGIRFRILGQAQCGWNRKPVFLAPEILTGYKDCSVINKLSNRKCRRHEKVIMDRRVVTNLGVFGLNAFDSGSDLRLKEGGDEDFELGLRNGEEKLKDLGLIGENEASDDMRNYDSLNSEKNQNGELGQLNFDELLQEEGEGRVSKAADLMSIKGDGKNEDSELGFDQFEELQQSNSKPKHKLERKVESRSRKQLAKRSSILAKQVIGIESACSLGFVSQLWVDTATWAVMEVEVRPNLLSSESVKFLLEDIKKVGDVVLVQEENYIQNEFSTVGLETLVGYSVVTPRQRNLGKVRGYTFNINSGTVESLELDAFGYSVIPSSLVSTYALFSDDVLEVVSDLIIVHEAAVSRIQRLTKGLLGTKIAETSSINLKNRDMELDSTQSVKDRKPRRKPSKRKFYPGTRDLDNDFDLPMDYM</sequence>
<evidence type="ECO:0000313" key="3">
    <source>
        <dbReference type="Proteomes" id="UP000596660"/>
    </source>
</evidence>
<name>A0A803MI33_CHEQI</name>
<feature type="region of interest" description="Disordered" evidence="1">
    <location>
        <begin position="395"/>
        <end position="420"/>
    </location>
</feature>
<evidence type="ECO:0000256" key="1">
    <source>
        <dbReference type="SAM" id="MobiDB-lite"/>
    </source>
</evidence>
<dbReference type="OrthoDB" id="539916at2759"/>
<proteinExistence type="predicted"/>
<dbReference type="KEGG" id="cqi:110690722"/>
<dbReference type="PANTHER" id="PTHR36740:SF1">
    <property type="entry name" value="PRC-BARREL DOMAIN-CONTAINING PROTEIN"/>
    <property type="match status" value="1"/>
</dbReference>
<dbReference type="GeneID" id="110690722"/>